<name>Q3SHI9_THIDA</name>
<dbReference type="STRING" id="292415.Tbd_1944"/>
<accession>Q3SHI9</accession>
<dbReference type="Proteomes" id="UP000008291">
    <property type="component" value="Chromosome"/>
</dbReference>
<evidence type="ECO:0000313" key="3">
    <source>
        <dbReference type="Proteomes" id="UP000008291"/>
    </source>
</evidence>
<feature type="region of interest" description="Disordered" evidence="1">
    <location>
        <begin position="53"/>
        <end position="74"/>
    </location>
</feature>
<dbReference type="AlphaFoldDB" id="Q3SHI9"/>
<gene>
    <name evidence="2" type="ordered locus">Tbd_1944</name>
</gene>
<proteinExistence type="predicted"/>
<evidence type="ECO:0000313" key="2">
    <source>
        <dbReference type="EMBL" id="AAZ97897.1"/>
    </source>
</evidence>
<dbReference type="KEGG" id="tbd:Tbd_1944"/>
<reference evidence="2 3" key="1">
    <citation type="journal article" date="2006" name="J. Bacteriol.">
        <title>The genome sequence of the obligately chemolithoautotrophic, facultatively anaerobic bacterium Thiobacillus denitrificans.</title>
        <authorList>
            <person name="Beller H.R."/>
            <person name="Chain P.S."/>
            <person name="Letain T.E."/>
            <person name="Chakicherla A."/>
            <person name="Larimer F.W."/>
            <person name="Richardson P.M."/>
            <person name="Coleman M.A."/>
            <person name="Wood A.P."/>
            <person name="Kelly D.P."/>
        </authorList>
    </citation>
    <scope>NUCLEOTIDE SEQUENCE [LARGE SCALE GENOMIC DNA]</scope>
    <source>
        <strain evidence="2 3">ATCC 25259</strain>
    </source>
</reference>
<protein>
    <submittedName>
        <fullName evidence="2">Uncharacterized protein</fullName>
    </submittedName>
</protein>
<evidence type="ECO:0000256" key="1">
    <source>
        <dbReference type="SAM" id="MobiDB-lite"/>
    </source>
</evidence>
<sequence>MGLCQAMTRMRMACLAGASPARVIVGRRATGTTHVLAVHHKQARARIAVHRARRAAAPAGPVSTKSHTEQRHSDVLRRGRLVARRQLTWLQRRSQDGS</sequence>
<organism evidence="2 3">
    <name type="scientific">Thiobacillus denitrificans (strain ATCC 25259 / T1)</name>
    <dbReference type="NCBI Taxonomy" id="292415"/>
    <lineage>
        <taxon>Bacteria</taxon>
        <taxon>Pseudomonadati</taxon>
        <taxon>Pseudomonadota</taxon>
        <taxon>Betaproteobacteria</taxon>
        <taxon>Nitrosomonadales</taxon>
        <taxon>Thiobacillaceae</taxon>
        <taxon>Thiobacillus</taxon>
    </lineage>
</organism>
<keyword evidence="3" id="KW-1185">Reference proteome</keyword>
<dbReference type="HOGENOM" id="CLU_2332753_0_0_4"/>
<dbReference type="EMBL" id="CP000116">
    <property type="protein sequence ID" value="AAZ97897.1"/>
    <property type="molecule type" value="Genomic_DNA"/>
</dbReference>